<comment type="similarity">
    <text evidence="1 5 6">Belongs to the universal ribosomal protein uS9 family.</text>
</comment>
<dbReference type="NCBIfam" id="NF001099">
    <property type="entry name" value="PRK00132.1"/>
    <property type="match status" value="1"/>
</dbReference>
<dbReference type="SUPFAM" id="SSF54211">
    <property type="entry name" value="Ribosomal protein S5 domain 2-like"/>
    <property type="match status" value="1"/>
</dbReference>
<dbReference type="GO" id="GO:0005737">
    <property type="term" value="C:cytoplasm"/>
    <property type="evidence" value="ECO:0007669"/>
    <property type="project" value="UniProtKB-ARBA"/>
</dbReference>
<sequence length="135" mass="15473">MVKKIDKKQKYYEAVGRRKTAIARVRIYAKSGEFSVNGKQLKDYFKTERQRADAVVPVSELKLDNVSFTAKVEGGGLTAQSQAIRHGLARALVVLNPILKKRLRKLGFLTRDSRMVERKKYGLKKARRAPQWAKR</sequence>
<dbReference type="PANTHER" id="PTHR21569:SF1">
    <property type="entry name" value="SMALL RIBOSOMAL SUBUNIT PROTEIN US9M"/>
    <property type="match status" value="1"/>
</dbReference>
<protein>
    <recommendedName>
        <fullName evidence="4 5">Small ribosomal subunit protein uS9</fullName>
    </recommendedName>
</protein>
<dbReference type="GO" id="GO:0003723">
    <property type="term" value="F:RNA binding"/>
    <property type="evidence" value="ECO:0007669"/>
    <property type="project" value="TreeGrafter"/>
</dbReference>
<evidence type="ECO:0000256" key="4">
    <source>
        <dbReference type="ARBA" id="ARBA00035259"/>
    </source>
</evidence>
<dbReference type="InterPro" id="IPR023035">
    <property type="entry name" value="Ribosomal_uS9_bac/plastid"/>
</dbReference>
<dbReference type="PANTHER" id="PTHR21569">
    <property type="entry name" value="RIBOSOMAL PROTEIN S9"/>
    <property type="match status" value="1"/>
</dbReference>
<dbReference type="Pfam" id="PF00380">
    <property type="entry name" value="Ribosomal_S9"/>
    <property type="match status" value="1"/>
</dbReference>
<evidence type="ECO:0000313" key="7">
    <source>
        <dbReference type="EMBL" id="OGM91552.1"/>
    </source>
</evidence>
<reference evidence="7 8" key="1">
    <citation type="journal article" date="2016" name="Nat. Commun.">
        <title>Thousands of microbial genomes shed light on interconnected biogeochemical processes in an aquifer system.</title>
        <authorList>
            <person name="Anantharaman K."/>
            <person name="Brown C.T."/>
            <person name="Hug L.A."/>
            <person name="Sharon I."/>
            <person name="Castelle C.J."/>
            <person name="Probst A.J."/>
            <person name="Thomas B.C."/>
            <person name="Singh A."/>
            <person name="Wilkins M.J."/>
            <person name="Karaoz U."/>
            <person name="Brodie E.L."/>
            <person name="Williams K.H."/>
            <person name="Hubbard S.S."/>
            <person name="Banfield J.F."/>
        </authorList>
    </citation>
    <scope>NUCLEOTIDE SEQUENCE [LARGE SCALE GENOMIC DNA]</scope>
</reference>
<dbReference type="EMBL" id="MGIR01000001">
    <property type="protein sequence ID" value="OGM91552.1"/>
    <property type="molecule type" value="Genomic_DNA"/>
</dbReference>
<dbReference type="InterPro" id="IPR000754">
    <property type="entry name" value="Ribosomal_uS9"/>
</dbReference>
<dbReference type="AlphaFoldDB" id="A0A1F8DSW3"/>
<gene>
    <name evidence="5" type="primary">rpsI</name>
    <name evidence="7" type="ORF">A3A20_01220</name>
</gene>
<evidence type="ECO:0000256" key="1">
    <source>
        <dbReference type="ARBA" id="ARBA00005251"/>
    </source>
</evidence>
<keyword evidence="2 5" id="KW-0689">Ribosomal protein</keyword>
<dbReference type="Gene3D" id="3.30.230.10">
    <property type="match status" value="1"/>
</dbReference>
<comment type="caution">
    <text evidence="7">The sequence shown here is derived from an EMBL/GenBank/DDBJ whole genome shotgun (WGS) entry which is preliminary data.</text>
</comment>
<dbReference type="FunFam" id="3.30.230.10:FF:000001">
    <property type="entry name" value="30S ribosomal protein S9"/>
    <property type="match status" value="1"/>
</dbReference>
<dbReference type="InterPro" id="IPR020568">
    <property type="entry name" value="Ribosomal_Su5_D2-typ_SF"/>
</dbReference>
<dbReference type="STRING" id="1802557.A3A20_01220"/>
<evidence type="ECO:0000313" key="8">
    <source>
        <dbReference type="Proteomes" id="UP000178946"/>
    </source>
</evidence>
<organism evidence="7 8">
    <name type="scientific">Candidatus Wolfebacteria bacterium RIFCSPLOWO2_01_FULL_45_19</name>
    <dbReference type="NCBI Taxonomy" id="1802557"/>
    <lineage>
        <taxon>Bacteria</taxon>
        <taxon>Candidatus Wolfeibacteriota</taxon>
    </lineage>
</organism>
<dbReference type="Proteomes" id="UP000178946">
    <property type="component" value="Unassembled WGS sequence"/>
</dbReference>
<evidence type="ECO:0000256" key="2">
    <source>
        <dbReference type="ARBA" id="ARBA00022980"/>
    </source>
</evidence>
<dbReference type="GO" id="GO:0006412">
    <property type="term" value="P:translation"/>
    <property type="evidence" value="ECO:0007669"/>
    <property type="project" value="UniProtKB-UniRule"/>
</dbReference>
<dbReference type="GO" id="GO:0003735">
    <property type="term" value="F:structural constituent of ribosome"/>
    <property type="evidence" value="ECO:0007669"/>
    <property type="project" value="InterPro"/>
</dbReference>
<evidence type="ECO:0000256" key="6">
    <source>
        <dbReference type="RuleBase" id="RU003815"/>
    </source>
</evidence>
<evidence type="ECO:0000256" key="3">
    <source>
        <dbReference type="ARBA" id="ARBA00023274"/>
    </source>
</evidence>
<dbReference type="HAMAP" id="MF_00532_B">
    <property type="entry name" value="Ribosomal_uS9_B"/>
    <property type="match status" value="1"/>
</dbReference>
<proteinExistence type="inferred from homology"/>
<keyword evidence="3 5" id="KW-0687">Ribonucleoprotein</keyword>
<name>A0A1F8DSW3_9BACT</name>
<evidence type="ECO:0000256" key="5">
    <source>
        <dbReference type="HAMAP-Rule" id="MF_00532"/>
    </source>
</evidence>
<dbReference type="PROSITE" id="PS00360">
    <property type="entry name" value="RIBOSOMAL_S9"/>
    <property type="match status" value="1"/>
</dbReference>
<dbReference type="InterPro" id="IPR020574">
    <property type="entry name" value="Ribosomal_uS9_CS"/>
</dbReference>
<dbReference type="InterPro" id="IPR014721">
    <property type="entry name" value="Ribsml_uS5_D2-typ_fold_subgr"/>
</dbReference>
<accession>A0A1F8DSW3</accession>
<dbReference type="GO" id="GO:0015935">
    <property type="term" value="C:small ribosomal subunit"/>
    <property type="evidence" value="ECO:0007669"/>
    <property type="project" value="TreeGrafter"/>
</dbReference>